<feature type="transmembrane region" description="Helical" evidence="6">
    <location>
        <begin position="56"/>
        <end position="79"/>
    </location>
</feature>
<dbReference type="STRING" id="862517.HMPREF9225_0797"/>
<dbReference type="HOGENOM" id="CLU_040769_0_2_9"/>
<evidence type="ECO:0000256" key="3">
    <source>
        <dbReference type="ARBA" id="ARBA00022692"/>
    </source>
</evidence>
<evidence type="ECO:0000256" key="1">
    <source>
        <dbReference type="ARBA" id="ARBA00004651"/>
    </source>
</evidence>
<gene>
    <name evidence="7" type="ORF">HMPREF9225_0797</name>
</gene>
<dbReference type="Proteomes" id="UP000003280">
    <property type="component" value="Unassembled WGS sequence"/>
</dbReference>
<keyword evidence="3 6" id="KW-0812">Transmembrane</keyword>
<evidence type="ECO:0000313" key="8">
    <source>
        <dbReference type="Proteomes" id="UP000003280"/>
    </source>
</evidence>
<feature type="transmembrane region" description="Helical" evidence="6">
    <location>
        <begin position="12"/>
        <end position="36"/>
    </location>
</feature>
<feature type="transmembrane region" description="Helical" evidence="6">
    <location>
        <begin position="112"/>
        <end position="135"/>
    </location>
</feature>
<dbReference type="RefSeq" id="WP_008901612.1">
    <property type="nucleotide sequence ID" value="NZ_GL397071.1"/>
</dbReference>
<dbReference type="GO" id="GO:0005886">
    <property type="term" value="C:plasma membrane"/>
    <property type="evidence" value="ECO:0007669"/>
    <property type="project" value="UniProtKB-SubCell"/>
</dbReference>
<name>E0NKV8_9FIRM</name>
<keyword evidence="5 6" id="KW-0472">Membrane</keyword>
<evidence type="ECO:0000313" key="7">
    <source>
        <dbReference type="EMBL" id="EFM25584.1"/>
    </source>
</evidence>
<evidence type="ECO:0000256" key="2">
    <source>
        <dbReference type="ARBA" id="ARBA00022475"/>
    </source>
</evidence>
<feature type="transmembrane region" description="Helical" evidence="6">
    <location>
        <begin position="86"/>
        <end position="106"/>
    </location>
</feature>
<dbReference type="eggNOG" id="COG4603">
    <property type="taxonomic scope" value="Bacteria"/>
</dbReference>
<protein>
    <submittedName>
        <fullName evidence="7">Branched-chain amino acid ABC transporter, permease protein</fullName>
    </submittedName>
</protein>
<dbReference type="PANTHER" id="PTHR47089">
    <property type="entry name" value="ABC TRANSPORTER, PERMEASE PROTEIN"/>
    <property type="match status" value="1"/>
</dbReference>
<keyword evidence="8" id="KW-1185">Reference proteome</keyword>
<keyword evidence="2" id="KW-1003">Cell membrane</keyword>
<evidence type="ECO:0000256" key="4">
    <source>
        <dbReference type="ARBA" id="ARBA00022989"/>
    </source>
</evidence>
<comment type="caution">
    <text evidence="7">The sequence shown here is derived from an EMBL/GenBank/DDBJ whole genome shotgun (WGS) entry which is preliminary data.</text>
</comment>
<feature type="transmembrane region" description="Helical" evidence="6">
    <location>
        <begin position="280"/>
        <end position="305"/>
    </location>
</feature>
<comment type="subcellular location">
    <subcellularLocation>
        <location evidence="1">Cell membrane</location>
        <topology evidence="1">Multi-pass membrane protein</topology>
    </subcellularLocation>
</comment>
<dbReference type="InterPro" id="IPR001851">
    <property type="entry name" value="ABC_transp_permease"/>
</dbReference>
<feature type="transmembrane region" description="Helical" evidence="6">
    <location>
        <begin position="195"/>
        <end position="213"/>
    </location>
</feature>
<dbReference type="EMBL" id="AEEH01000031">
    <property type="protein sequence ID" value="EFM25584.1"/>
    <property type="molecule type" value="Genomic_DNA"/>
</dbReference>
<reference evidence="7 8" key="1">
    <citation type="submission" date="2010-07" db="EMBL/GenBank/DDBJ databases">
        <authorList>
            <person name="Muzny D."/>
            <person name="Qin X."/>
            <person name="Deng J."/>
            <person name="Jiang H."/>
            <person name="Liu Y."/>
            <person name="Qu J."/>
            <person name="Song X.-Z."/>
            <person name="Zhang L."/>
            <person name="Thornton R."/>
            <person name="Coyle M."/>
            <person name="Francisco L."/>
            <person name="Jackson L."/>
            <person name="Javaid M."/>
            <person name="Korchina V."/>
            <person name="Kovar C."/>
            <person name="Mata R."/>
            <person name="Mathew T."/>
            <person name="Ngo R."/>
            <person name="Nguyen L."/>
            <person name="Nguyen N."/>
            <person name="Okwuonu G."/>
            <person name="Ongeri F."/>
            <person name="Pham C."/>
            <person name="Simmons D."/>
            <person name="Wilczek-Boney K."/>
            <person name="Hale W."/>
            <person name="Jakkamsetti A."/>
            <person name="Pham P."/>
            <person name="Ruth R."/>
            <person name="San Lucas F."/>
            <person name="Warren J."/>
            <person name="Zhang J."/>
            <person name="Zhao Z."/>
            <person name="Zhou C."/>
            <person name="Zhu D."/>
            <person name="Lee S."/>
            <person name="Bess C."/>
            <person name="Blankenburg K."/>
            <person name="Forbes L."/>
            <person name="Fu Q."/>
            <person name="Gubbala S."/>
            <person name="Hirani K."/>
            <person name="Jayaseelan J.C."/>
            <person name="Lara F."/>
            <person name="Munidasa M."/>
            <person name="Palculict T."/>
            <person name="Patil S."/>
            <person name="Pu L.-L."/>
            <person name="Saada N."/>
            <person name="Tang L."/>
            <person name="Weissenberger G."/>
            <person name="Zhu Y."/>
            <person name="Hemphill L."/>
            <person name="Shang Y."/>
            <person name="Youmans B."/>
            <person name="Ayvaz T."/>
            <person name="Ross M."/>
            <person name="Santibanez J."/>
            <person name="Aqrawi P."/>
            <person name="Gross S."/>
            <person name="Joshi V."/>
            <person name="Fowler G."/>
            <person name="Nazareth L."/>
            <person name="Reid J."/>
            <person name="Worley K."/>
            <person name="Petrosino J."/>
            <person name="Highlander S."/>
            <person name="Gibbs R."/>
        </authorList>
    </citation>
    <scope>NUCLEOTIDE SEQUENCE [LARGE SCALE GENOMIC DNA]</scope>
    <source>
        <strain evidence="7 8">ATCC BAA-1640</strain>
    </source>
</reference>
<keyword evidence="4 6" id="KW-1133">Transmembrane helix</keyword>
<organism evidence="7 8">
    <name type="scientific">Peptoniphilus duerdenii ATCC BAA-1640</name>
    <dbReference type="NCBI Taxonomy" id="862517"/>
    <lineage>
        <taxon>Bacteria</taxon>
        <taxon>Bacillati</taxon>
        <taxon>Bacillota</taxon>
        <taxon>Tissierellia</taxon>
        <taxon>Tissierellales</taxon>
        <taxon>Peptoniphilaceae</taxon>
        <taxon>Peptoniphilus</taxon>
    </lineage>
</organism>
<accession>E0NKV8</accession>
<evidence type="ECO:0000256" key="5">
    <source>
        <dbReference type="ARBA" id="ARBA00023136"/>
    </source>
</evidence>
<dbReference type="PANTHER" id="PTHR47089:SF1">
    <property type="entry name" value="GUANOSINE ABC TRANSPORTER PERMEASE PROTEIN NUPP"/>
    <property type="match status" value="1"/>
</dbReference>
<dbReference type="AlphaFoldDB" id="E0NKV8"/>
<dbReference type="GO" id="GO:0022857">
    <property type="term" value="F:transmembrane transporter activity"/>
    <property type="evidence" value="ECO:0007669"/>
    <property type="project" value="InterPro"/>
</dbReference>
<sequence>MKKINYKRRAMLASLGQTAIAVLFGLLVGTIVILISGADPAQVYQEMFNKSFFSSYYFLQTLTRATPIAICAFATAMAWRAGYINIGVEGQMIVGGFSALVVALLVPGPPKLVLVLAIIVGLIAGALYATIAAVLNMKFNVTIVICTLMMNYIADNVVSYFVTFPLRATSGDGFSIQTEAIGDGLKFLRFFKTSTFNIGFIIAVLCMIFLIFISNKTTFGYESKMTGFNKNFAKYGGVNEKKVMLITMGLSGAIAALAGICEIFGVKYRYMSGMFTSTSYAWTGLMAALIANLHPVGIFVSSIFLSGLQVGGQAIQRSADIPLQLSTIIQSAITLFVSVKITYKHIVKRRKIKSNVEEIAEGDDK</sequence>
<proteinExistence type="predicted"/>
<dbReference type="Pfam" id="PF02653">
    <property type="entry name" value="BPD_transp_2"/>
    <property type="match status" value="1"/>
</dbReference>
<feature type="transmembrane region" description="Helical" evidence="6">
    <location>
        <begin position="325"/>
        <end position="343"/>
    </location>
</feature>
<evidence type="ECO:0000256" key="6">
    <source>
        <dbReference type="SAM" id="Phobius"/>
    </source>
</evidence>
<feature type="transmembrane region" description="Helical" evidence="6">
    <location>
        <begin position="243"/>
        <end position="268"/>
    </location>
</feature>
<dbReference type="CDD" id="cd06580">
    <property type="entry name" value="TM_PBP1_transp_TpRbsC_like"/>
    <property type="match status" value="1"/>
</dbReference>